<dbReference type="AlphaFoldDB" id="A0ABD4Z3K0"/>
<dbReference type="RefSeq" id="WP_285272875.1">
    <property type="nucleotide sequence ID" value="NZ_JASNVW010000001.1"/>
</dbReference>
<keyword evidence="2" id="KW-1185">Reference proteome</keyword>
<proteinExistence type="predicted"/>
<reference evidence="1 2" key="1">
    <citation type="submission" date="2023-05" db="EMBL/GenBank/DDBJ databases">
        <title>A new hyperthermophilic archaea 'Ignisphaera cupida' sp. nov. and description of the family 'Ignisphaeraceae' fam. nov.</title>
        <authorList>
            <person name="Podosokorskaya O.A."/>
            <person name="Elcheninov A.G."/>
            <person name="Klukina A."/>
            <person name="Merkel A.Y."/>
        </authorList>
    </citation>
    <scope>NUCLEOTIDE SEQUENCE [LARGE SCALE GENOMIC DNA]</scope>
    <source>
        <strain evidence="1 2">4213-co</strain>
    </source>
</reference>
<organism evidence="1 2">
    <name type="scientific">Ignisphaera cupida</name>
    <dbReference type="NCBI Taxonomy" id="3050454"/>
    <lineage>
        <taxon>Archaea</taxon>
        <taxon>Thermoproteota</taxon>
        <taxon>Thermoprotei</taxon>
        <taxon>Desulfurococcales</taxon>
        <taxon>Desulfurococcaceae</taxon>
        <taxon>Ignisphaera</taxon>
    </lineage>
</organism>
<dbReference type="EMBL" id="JASNVW010000001">
    <property type="protein sequence ID" value="MDK6027896.1"/>
    <property type="molecule type" value="Genomic_DNA"/>
</dbReference>
<sequence length="299" mass="34112">MDRKSVEDFLIKMGLASTLRRNMAYTQHRINFEYAPTLIVYPVEITCRKLEVSIKINRIPKVIAKANDYCDYSEVVNLVNELGFRVASELSERDDIGKAVNLLMKFSSVLLPVVEDCTFNCSEYRAALLTDFISSINEKVFVDTNIVYTSLHTLLYESRRNVVIPLCSYVELLKHKAHGETPYERLRSVLAGLAIEELRNLGLEIDEKVFQQPCEVGLALTNRVAVTCDRKAYNEIFKALNMRAVLVVPKPLKEVRFLYRGDVRRIAYAYHALAQLKMLLTMGSVKKALDELGISIDYT</sequence>
<protein>
    <recommendedName>
        <fullName evidence="3">PIN domain-containing protein</fullName>
    </recommendedName>
</protein>
<name>A0ABD4Z3K0_9CREN</name>
<accession>A0ABD4Z3K0</accession>
<gene>
    <name evidence="1" type="ORF">QPL79_00755</name>
</gene>
<comment type="caution">
    <text evidence="1">The sequence shown here is derived from an EMBL/GenBank/DDBJ whole genome shotgun (WGS) entry which is preliminary data.</text>
</comment>
<evidence type="ECO:0000313" key="1">
    <source>
        <dbReference type="EMBL" id="MDK6027896.1"/>
    </source>
</evidence>
<evidence type="ECO:0008006" key="3">
    <source>
        <dbReference type="Google" id="ProtNLM"/>
    </source>
</evidence>
<dbReference type="Proteomes" id="UP001529235">
    <property type="component" value="Unassembled WGS sequence"/>
</dbReference>
<evidence type="ECO:0000313" key="2">
    <source>
        <dbReference type="Proteomes" id="UP001529235"/>
    </source>
</evidence>